<evidence type="ECO:0000313" key="2">
    <source>
        <dbReference type="EMBL" id="GAA4947687.1"/>
    </source>
</evidence>
<reference evidence="3" key="1">
    <citation type="journal article" date="2019" name="Int. J. Syst. Evol. Microbiol.">
        <title>The Global Catalogue of Microorganisms (GCM) 10K type strain sequencing project: providing services to taxonomists for standard genome sequencing and annotation.</title>
        <authorList>
            <consortium name="The Broad Institute Genomics Platform"/>
            <consortium name="The Broad Institute Genome Sequencing Center for Infectious Disease"/>
            <person name="Wu L."/>
            <person name="Ma J."/>
        </authorList>
    </citation>
    <scope>NUCLEOTIDE SEQUENCE [LARGE SCALE GENOMIC DNA]</scope>
    <source>
        <strain evidence="3">JCM 17986</strain>
    </source>
</reference>
<evidence type="ECO:0000313" key="3">
    <source>
        <dbReference type="Proteomes" id="UP001500466"/>
    </source>
</evidence>
<name>A0ABP9GLU2_9ACTN</name>
<organism evidence="2 3">
    <name type="scientific">Yinghuangia aomiensis</name>
    <dbReference type="NCBI Taxonomy" id="676205"/>
    <lineage>
        <taxon>Bacteria</taxon>
        <taxon>Bacillati</taxon>
        <taxon>Actinomycetota</taxon>
        <taxon>Actinomycetes</taxon>
        <taxon>Kitasatosporales</taxon>
        <taxon>Streptomycetaceae</taxon>
        <taxon>Yinghuangia</taxon>
    </lineage>
</organism>
<evidence type="ECO:0008006" key="4">
    <source>
        <dbReference type="Google" id="ProtNLM"/>
    </source>
</evidence>
<keyword evidence="3" id="KW-1185">Reference proteome</keyword>
<gene>
    <name evidence="2" type="ORF">GCM10023205_04560</name>
</gene>
<protein>
    <recommendedName>
        <fullName evidence="4">Transposase</fullName>
    </recommendedName>
</protein>
<comment type="caution">
    <text evidence="2">The sequence shown here is derived from an EMBL/GenBank/DDBJ whole genome shotgun (WGS) entry which is preliminary data.</text>
</comment>
<proteinExistence type="predicted"/>
<evidence type="ECO:0000256" key="1">
    <source>
        <dbReference type="SAM" id="MobiDB-lite"/>
    </source>
</evidence>
<feature type="region of interest" description="Disordered" evidence="1">
    <location>
        <begin position="50"/>
        <end position="85"/>
    </location>
</feature>
<sequence>MPVTLEQQEREQVLCVVHRACRLGFPHGPGWTGQPVLAAPAAYDFASWRTSGMTDSKRPVPQREVPPNPAIRRDARTGPSTRQQPTWFSYLMCGGYGWVKRHGS</sequence>
<accession>A0ABP9GLU2</accession>
<dbReference type="Proteomes" id="UP001500466">
    <property type="component" value="Unassembled WGS sequence"/>
</dbReference>
<dbReference type="EMBL" id="BAABHS010000001">
    <property type="protein sequence ID" value="GAA4947687.1"/>
    <property type="molecule type" value="Genomic_DNA"/>
</dbReference>